<organism evidence="1 2">
    <name type="scientific">Candidatus Roizmanbacteria bacterium CG2_30_33_16</name>
    <dbReference type="NCBI Taxonomy" id="1805340"/>
    <lineage>
        <taxon>Bacteria</taxon>
        <taxon>Candidatus Roizmaniibacteriota</taxon>
    </lineage>
</organism>
<dbReference type="AlphaFoldDB" id="A0A1J5HHG7"/>
<dbReference type="Proteomes" id="UP000183758">
    <property type="component" value="Unassembled WGS sequence"/>
</dbReference>
<proteinExistence type="predicted"/>
<gene>
    <name evidence="1" type="ORF">AUK04_02760</name>
</gene>
<dbReference type="EMBL" id="MNZM01000066">
    <property type="protein sequence ID" value="OIP84076.1"/>
    <property type="molecule type" value="Genomic_DNA"/>
</dbReference>
<accession>A0A1J5HHG7</accession>
<evidence type="ECO:0000313" key="1">
    <source>
        <dbReference type="EMBL" id="OIP84076.1"/>
    </source>
</evidence>
<protein>
    <submittedName>
        <fullName evidence="1">Uncharacterized protein</fullName>
    </submittedName>
</protein>
<sequence>MITDKDITKLKTVFATKEDLKEFATKEDLKRFATKEDLGEMRKDYTETFHTVIEMIGDVSEKLDAVLVEVKDNKDSLNNHERRIDRLEDQVFPN</sequence>
<evidence type="ECO:0000313" key="2">
    <source>
        <dbReference type="Proteomes" id="UP000183758"/>
    </source>
</evidence>
<name>A0A1J5HHG7_9BACT</name>
<reference evidence="1 2" key="1">
    <citation type="journal article" date="2016" name="Environ. Microbiol.">
        <title>Genomic resolution of a cold subsurface aquifer community provides metabolic insights for novel microbes adapted to high CO concentrations.</title>
        <authorList>
            <person name="Probst A.J."/>
            <person name="Castelle C.J."/>
            <person name="Singh A."/>
            <person name="Brown C.T."/>
            <person name="Anantharaman K."/>
            <person name="Sharon I."/>
            <person name="Hug L.A."/>
            <person name="Burstein D."/>
            <person name="Emerson J.B."/>
            <person name="Thomas B.C."/>
            <person name="Banfield J.F."/>
        </authorList>
    </citation>
    <scope>NUCLEOTIDE SEQUENCE [LARGE SCALE GENOMIC DNA]</scope>
    <source>
        <strain evidence="1">CG2_30_33_16</strain>
    </source>
</reference>
<comment type="caution">
    <text evidence="1">The sequence shown here is derived from an EMBL/GenBank/DDBJ whole genome shotgun (WGS) entry which is preliminary data.</text>
</comment>